<dbReference type="InterPro" id="IPR038656">
    <property type="entry name" value="Peptidase_G1_sf"/>
</dbReference>
<accession>A0A8H6ITY5</accession>
<keyword evidence="3" id="KW-1185">Reference proteome</keyword>
<organism evidence="2 3">
    <name type="scientific">Colletotrichum sojae</name>
    <dbReference type="NCBI Taxonomy" id="2175907"/>
    <lineage>
        <taxon>Eukaryota</taxon>
        <taxon>Fungi</taxon>
        <taxon>Dikarya</taxon>
        <taxon>Ascomycota</taxon>
        <taxon>Pezizomycotina</taxon>
        <taxon>Sordariomycetes</taxon>
        <taxon>Hypocreomycetidae</taxon>
        <taxon>Glomerellales</taxon>
        <taxon>Glomerellaceae</taxon>
        <taxon>Colletotrichum</taxon>
        <taxon>Colletotrichum orchidearum species complex</taxon>
    </lineage>
</organism>
<name>A0A8H6ITY5_9PEZI</name>
<comment type="caution">
    <text evidence="2">The sequence shown here is derived from an EMBL/GenBank/DDBJ whole genome shotgun (WGS) entry which is preliminary data.</text>
</comment>
<dbReference type="Proteomes" id="UP000652219">
    <property type="component" value="Unassembled WGS sequence"/>
</dbReference>
<reference evidence="2 3" key="1">
    <citation type="journal article" date="2020" name="Phytopathology">
        <title>Genome Sequence Resources of Colletotrichum truncatum, C. plurivorum, C. musicola, and C. sojae: Four Species Pathogenic to Soybean (Glycine max).</title>
        <authorList>
            <person name="Rogerio F."/>
            <person name="Boufleur T.R."/>
            <person name="Ciampi-Guillardi M."/>
            <person name="Sukno S.A."/>
            <person name="Thon M.R."/>
            <person name="Massola Junior N.S."/>
            <person name="Baroncelli R."/>
        </authorList>
    </citation>
    <scope>NUCLEOTIDE SEQUENCE [LARGE SCALE GENOMIC DNA]</scope>
    <source>
        <strain evidence="2 3">LFN0009</strain>
    </source>
</reference>
<dbReference type="CDD" id="cd13426">
    <property type="entry name" value="Peptidase_G1"/>
    <property type="match status" value="1"/>
</dbReference>
<dbReference type="SUPFAM" id="SSF49899">
    <property type="entry name" value="Concanavalin A-like lectins/glucanases"/>
    <property type="match status" value="1"/>
</dbReference>
<dbReference type="GO" id="GO:0070007">
    <property type="term" value="F:glutamic-type endopeptidase activity"/>
    <property type="evidence" value="ECO:0007669"/>
    <property type="project" value="InterPro"/>
</dbReference>
<feature type="region of interest" description="Disordered" evidence="1">
    <location>
        <begin position="76"/>
        <end position="145"/>
    </location>
</feature>
<evidence type="ECO:0000313" key="3">
    <source>
        <dbReference type="Proteomes" id="UP000652219"/>
    </source>
</evidence>
<feature type="region of interest" description="Disordered" evidence="1">
    <location>
        <begin position="34"/>
        <end position="60"/>
    </location>
</feature>
<sequence length="393" mass="41640">MFRAVYESPRSCWLNDRELLHVALAAAPGSETVVIKDSHSDNEADRANGDDNNARADEDSVGGGNIRLLLAFLQTTDTQKHTQRPSTTSELSRRKQAPLSSCKTGKGSMAPMSRFGPSSSTLRGYYLPPISTPRDSKSASGPRNLHLSKRNMRFSGAVLAAVLSIAATDASPTAASESQFADFDVASMIKAPASGSSVKLAAAESIKTQNWAGASKSGNNITSVTTTVTVPSIRLDPDAGIILSAQKDADPLGNEFSAFWRWLPNGGGSNNQVNFPIKTGHKIRLSINVLSPYSAKGLVENLSTGQSDSRILRSDKALCAADASWVVGRYQSMEDWMCWADFSPVTMTEVSATTGAGETLNLEGADLIDIEDGGQASTSCKIESSSSLSCAHV</sequence>
<dbReference type="Gene3D" id="2.60.120.700">
    <property type="entry name" value="Peptidase G1"/>
    <property type="match status" value="1"/>
</dbReference>
<dbReference type="AlphaFoldDB" id="A0A8H6ITY5"/>
<proteinExistence type="predicted"/>
<gene>
    <name evidence="2" type="ORF">CSOJ01_13101</name>
</gene>
<dbReference type="Pfam" id="PF01828">
    <property type="entry name" value="Peptidase_A4"/>
    <property type="match status" value="1"/>
</dbReference>
<dbReference type="InterPro" id="IPR013320">
    <property type="entry name" value="ConA-like_dom_sf"/>
</dbReference>
<evidence type="ECO:0000256" key="1">
    <source>
        <dbReference type="SAM" id="MobiDB-lite"/>
    </source>
</evidence>
<feature type="compositionally biased region" description="Basic and acidic residues" evidence="1">
    <location>
        <begin position="34"/>
        <end position="58"/>
    </location>
</feature>
<evidence type="ECO:0000313" key="2">
    <source>
        <dbReference type="EMBL" id="KAF6796960.1"/>
    </source>
</evidence>
<protein>
    <submittedName>
        <fullName evidence="2">Peptidase A4 family protein</fullName>
    </submittedName>
</protein>
<dbReference type="PANTHER" id="PTHR37536">
    <property type="entry name" value="PUTATIVE (AFU_ORTHOLOGUE AFUA_3G02970)-RELATED"/>
    <property type="match status" value="1"/>
</dbReference>
<dbReference type="EMBL" id="WIGN01000363">
    <property type="protein sequence ID" value="KAF6796960.1"/>
    <property type="molecule type" value="Genomic_DNA"/>
</dbReference>
<dbReference type="GO" id="GO:0006508">
    <property type="term" value="P:proteolysis"/>
    <property type="evidence" value="ECO:0007669"/>
    <property type="project" value="InterPro"/>
</dbReference>
<dbReference type="PANTHER" id="PTHR37536:SF1">
    <property type="entry name" value="ASPERGILLOPEPSIN, PUTAITVE (AFU_ORTHOLOGUE AFUA_7G01200)"/>
    <property type="match status" value="1"/>
</dbReference>
<dbReference type="InterPro" id="IPR000250">
    <property type="entry name" value="Peptidase_G1"/>
</dbReference>